<evidence type="ECO:0000256" key="7">
    <source>
        <dbReference type="ARBA" id="ARBA00023033"/>
    </source>
</evidence>
<evidence type="ECO:0000256" key="8">
    <source>
        <dbReference type="SAM" id="Phobius"/>
    </source>
</evidence>
<gene>
    <name evidence="9" type="ORF">EKO27_g3184</name>
</gene>
<keyword evidence="8" id="KW-0472">Membrane</keyword>
<dbReference type="InterPro" id="IPR001128">
    <property type="entry name" value="Cyt_P450"/>
</dbReference>
<dbReference type="PANTHER" id="PTHR24305:SF237">
    <property type="entry name" value="CYTOCHROME P450 MONOOXYGENASE ATNE-RELATED"/>
    <property type="match status" value="1"/>
</dbReference>
<dbReference type="GO" id="GO:0016705">
    <property type="term" value="F:oxidoreductase activity, acting on paired donors, with incorporation or reduction of molecular oxygen"/>
    <property type="evidence" value="ECO:0007669"/>
    <property type="project" value="InterPro"/>
</dbReference>
<dbReference type="Pfam" id="PF00067">
    <property type="entry name" value="p450"/>
    <property type="match status" value="1"/>
</dbReference>
<accession>A0A439DBZ3</accession>
<evidence type="ECO:0000313" key="9">
    <source>
        <dbReference type="EMBL" id="RWA11888.1"/>
    </source>
</evidence>
<evidence type="ECO:0000313" key="10">
    <source>
        <dbReference type="Proteomes" id="UP000286045"/>
    </source>
</evidence>
<protein>
    <recommendedName>
        <fullName evidence="11">Cytochrome P450</fullName>
    </recommendedName>
</protein>
<dbReference type="PANTHER" id="PTHR24305">
    <property type="entry name" value="CYTOCHROME P450"/>
    <property type="match status" value="1"/>
</dbReference>
<name>A0A439DBZ3_9PEZI</name>
<evidence type="ECO:0000256" key="4">
    <source>
        <dbReference type="ARBA" id="ARBA00022723"/>
    </source>
</evidence>
<evidence type="ECO:0008006" key="11">
    <source>
        <dbReference type="Google" id="ProtNLM"/>
    </source>
</evidence>
<comment type="similarity">
    <text evidence="2">Belongs to the cytochrome P450 family.</text>
</comment>
<comment type="cofactor">
    <cofactor evidence="1">
        <name>heme</name>
        <dbReference type="ChEBI" id="CHEBI:30413"/>
    </cofactor>
</comment>
<keyword evidence="10" id="KW-1185">Reference proteome</keyword>
<dbReference type="GO" id="GO:0020037">
    <property type="term" value="F:heme binding"/>
    <property type="evidence" value="ECO:0007669"/>
    <property type="project" value="InterPro"/>
</dbReference>
<keyword evidence="6" id="KW-0408">Iron</keyword>
<keyword evidence="5" id="KW-0560">Oxidoreductase</keyword>
<dbReference type="GO" id="GO:0005506">
    <property type="term" value="F:iron ion binding"/>
    <property type="evidence" value="ECO:0007669"/>
    <property type="project" value="InterPro"/>
</dbReference>
<dbReference type="EMBL" id="RYZI01000066">
    <property type="protein sequence ID" value="RWA11888.1"/>
    <property type="molecule type" value="Genomic_DNA"/>
</dbReference>
<evidence type="ECO:0000256" key="3">
    <source>
        <dbReference type="ARBA" id="ARBA00022617"/>
    </source>
</evidence>
<keyword evidence="3" id="KW-0349">Heme</keyword>
<evidence type="ECO:0000256" key="2">
    <source>
        <dbReference type="ARBA" id="ARBA00010617"/>
    </source>
</evidence>
<evidence type="ECO:0000256" key="5">
    <source>
        <dbReference type="ARBA" id="ARBA00023002"/>
    </source>
</evidence>
<comment type="caution">
    <text evidence="9">The sequence shown here is derived from an EMBL/GenBank/DDBJ whole genome shotgun (WGS) entry which is preliminary data.</text>
</comment>
<keyword evidence="7" id="KW-0503">Monooxygenase</keyword>
<dbReference type="AlphaFoldDB" id="A0A439DBZ3"/>
<sequence length="264" mass="30561">MSEPPPPQTLGFVKGLTVLFTLGALTLATHAFYNLYLHPLARVPGPFLARISGLPSWYHAYRGDRHIWLLRQFEAYGNRIRPEPGTVLFRDAQAQAEIYGMKSNVRRSRFYQAFKRADREETTMTLIDVAAHARRRRHLTACFTEKSIRAACTFVVDHVNRWLQITVEENNLDAKDWSAPIDFSAWIDALIFDIMGDLSFGRSFNIKEPGDNPLKSTPHNIASWMKFYYLMCRFPFIRLLLWLKPRGLDRVLDALTPPEARQYN</sequence>
<dbReference type="InterPro" id="IPR036396">
    <property type="entry name" value="Cyt_P450_sf"/>
</dbReference>
<dbReference type="InterPro" id="IPR050121">
    <property type="entry name" value="Cytochrome_P450_monoxygenase"/>
</dbReference>
<keyword evidence="8" id="KW-1133">Transmembrane helix</keyword>
<feature type="transmembrane region" description="Helical" evidence="8">
    <location>
        <begin position="12"/>
        <end position="33"/>
    </location>
</feature>
<dbReference type="Proteomes" id="UP000286045">
    <property type="component" value="Unassembled WGS sequence"/>
</dbReference>
<dbReference type="GO" id="GO:0004497">
    <property type="term" value="F:monooxygenase activity"/>
    <property type="evidence" value="ECO:0007669"/>
    <property type="project" value="UniProtKB-KW"/>
</dbReference>
<dbReference type="SUPFAM" id="SSF48264">
    <property type="entry name" value="Cytochrome P450"/>
    <property type="match status" value="1"/>
</dbReference>
<reference evidence="9 10" key="1">
    <citation type="submission" date="2018-12" db="EMBL/GenBank/DDBJ databases">
        <title>Draft genome sequence of Xylaria grammica IHI A82.</title>
        <authorList>
            <person name="Buettner E."/>
            <person name="Kellner H."/>
        </authorList>
    </citation>
    <scope>NUCLEOTIDE SEQUENCE [LARGE SCALE GENOMIC DNA]</scope>
    <source>
        <strain evidence="9 10">IHI A82</strain>
    </source>
</reference>
<keyword evidence="8" id="KW-0812">Transmembrane</keyword>
<dbReference type="STRING" id="363999.A0A439DBZ3"/>
<feature type="non-terminal residue" evidence="9">
    <location>
        <position position="264"/>
    </location>
</feature>
<organism evidence="9 10">
    <name type="scientific">Xylaria grammica</name>
    <dbReference type="NCBI Taxonomy" id="363999"/>
    <lineage>
        <taxon>Eukaryota</taxon>
        <taxon>Fungi</taxon>
        <taxon>Dikarya</taxon>
        <taxon>Ascomycota</taxon>
        <taxon>Pezizomycotina</taxon>
        <taxon>Sordariomycetes</taxon>
        <taxon>Xylariomycetidae</taxon>
        <taxon>Xylariales</taxon>
        <taxon>Xylariaceae</taxon>
        <taxon>Xylaria</taxon>
    </lineage>
</organism>
<dbReference type="Gene3D" id="1.10.630.10">
    <property type="entry name" value="Cytochrome P450"/>
    <property type="match status" value="1"/>
</dbReference>
<evidence type="ECO:0000256" key="6">
    <source>
        <dbReference type="ARBA" id="ARBA00023004"/>
    </source>
</evidence>
<proteinExistence type="inferred from homology"/>
<evidence type="ECO:0000256" key="1">
    <source>
        <dbReference type="ARBA" id="ARBA00001971"/>
    </source>
</evidence>
<keyword evidence="4" id="KW-0479">Metal-binding</keyword>